<evidence type="ECO:0000256" key="1">
    <source>
        <dbReference type="SAM" id="Phobius"/>
    </source>
</evidence>
<dbReference type="Pfam" id="PF11750">
    <property type="entry name" value="DUF3307"/>
    <property type="match status" value="1"/>
</dbReference>
<comment type="caution">
    <text evidence="2">The sequence shown here is derived from an EMBL/GenBank/DDBJ whole genome shotgun (WGS) entry which is preliminary data.</text>
</comment>
<reference evidence="2 3" key="1">
    <citation type="journal article" date="2012" name="J. Bacteriol.">
        <title>Genome Sequence of Galbibacter marinum Type Strain ck-I2-15.</title>
        <authorList>
            <person name="Lai Q."/>
            <person name="Li C."/>
            <person name="Shao Z."/>
        </authorList>
    </citation>
    <scope>NUCLEOTIDE SEQUENCE [LARGE SCALE GENOMIC DNA]</scope>
    <source>
        <strain evidence="3">ck-I2-15</strain>
    </source>
</reference>
<evidence type="ECO:0000313" key="3">
    <source>
        <dbReference type="Proteomes" id="UP000007364"/>
    </source>
</evidence>
<feature type="transmembrane region" description="Helical" evidence="1">
    <location>
        <begin position="39"/>
        <end position="67"/>
    </location>
</feature>
<name>K2PUU3_9FLAO</name>
<feature type="transmembrane region" description="Helical" evidence="1">
    <location>
        <begin position="171"/>
        <end position="191"/>
    </location>
</feature>
<sequence>MTLIFLRLLLAHILADFLLQSNKMVKEKLEKKIASKQLYLHILFHVLCYYLLLWDLNWWFIPLLIGLSHYLIDLGKLYLQNPKNSRLLFFIDQGLHLIILYGASVYLSGAELLNFTLSSQLLLIIVLVIFLTQPSSVIIKTLISVYTPNTEMEKEDSLHNAGKYIGMLERLLVFVFIASNHWEGVGFLIAAKSIFRFSDLTQAKDRKLTEYILIGTLLSFGLAMICGLIFIYMLMNHKIAW</sequence>
<proteinExistence type="predicted"/>
<organism evidence="2 3">
    <name type="scientific">Galbibacter marinus</name>
    <dbReference type="NCBI Taxonomy" id="555500"/>
    <lineage>
        <taxon>Bacteria</taxon>
        <taxon>Pseudomonadati</taxon>
        <taxon>Bacteroidota</taxon>
        <taxon>Flavobacteriia</taxon>
        <taxon>Flavobacteriales</taxon>
        <taxon>Flavobacteriaceae</taxon>
        <taxon>Galbibacter</taxon>
    </lineage>
</organism>
<keyword evidence="1" id="KW-1133">Transmembrane helix</keyword>
<protein>
    <recommendedName>
        <fullName evidence="4">DUF3307 domain-containing protein</fullName>
    </recommendedName>
</protein>
<gene>
    <name evidence="2" type="ORF">I215_02918</name>
</gene>
<dbReference type="InterPro" id="IPR021737">
    <property type="entry name" value="Phage_phiKZ_Orf197"/>
</dbReference>
<feature type="transmembrane region" description="Helical" evidence="1">
    <location>
        <begin position="211"/>
        <end position="235"/>
    </location>
</feature>
<dbReference type="RefSeq" id="WP_008990459.1">
    <property type="nucleotide sequence ID" value="NZ_AMSG01000002.1"/>
</dbReference>
<feature type="transmembrane region" description="Helical" evidence="1">
    <location>
        <begin position="87"/>
        <end position="106"/>
    </location>
</feature>
<dbReference type="AlphaFoldDB" id="K2PUU3"/>
<keyword evidence="1" id="KW-0472">Membrane</keyword>
<dbReference type="OrthoDB" id="8536716at2"/>
<evidence type="ECO:0000313" key="2">
    <source>
        <dbReference type="EMBL" id="EKF56440.1"/>
    </source>
</evidence>
<keyword evidence="1" id="KW-0812">Transmembrane</keyword>
<dbReference type="eggNOG" id="COG5061">
    <property type="taxonomic scope" value="Bacteria"/>
</dbReference>
<dbReference type="PATRIC" id="fig|555500.3.peg.607"/>
<dbReference type="Proteomes" id="UP000007364">
    <property type="component" value="Unassembled WGS sequence"/>
</dbReference>
<keyword evidence="3" id="KW-1185">Reference proteome</keyword>
<dbReference type="STRING" id="555500.I215_02918"/>
<dbReference type="EMBL" id="AMSG01000002">
    <property type="protein sequence ID" value="EKF56440.1"/>
    <property type="molecule type" value="Genomic_DNA"/>
</dbReference>
<accession>K2PUU3</accession>
<evidence type="ECO:0008006" key="4">
    <source>
        <dbReference type="Google" id="ProtNLM"/>
    </source>
</evidence>